<accession>A0A419VYD8</accession>
<organism evidence="2 3">
    <name type="scientific">Mangrovibacterium diazotrophicum</name>
    <dbReference type="NCBI Taxonomy" id="1261403"/>
    <lineage>
        <taxon>Bacteria</taxon>
        <taxon>Pseudomonadati</taxon>
        <taxon>Bacteroidota</taxon>
        <taxon>Bacteroidia</taxon>
        <taxon>Marinilabiliales</taxon>
        <taxon>Prolixibacteraceae</taxon>
        <taxon>Mangrovibacterium</taxon>
    </lineage>
</organism>
<dbReference type="Gene3D" id="2.60.40.1120">
    <property type="entry name" value="Carboxypeptidase-like, regulatory domain"/>
    <property type="match status" value="1"/>
</dbReference>
<gene>
    <name evidence="2" type="ORF">BC643_3386</name>
</gene>
<comment type="caution">
    <text evidence="2">The sequence shown here is derived from an EMBL/GenBank/DDBJ whole genome shotgun (WGS) entry which is preliminary data.</text>
</comment>
<dbReference type="Pfam" id="PF18939">
    <property type="entry name" value="DUF5686"/>
    <property type="match status" value="1"/>
</dbReference>
<keyword evidence="2" id="KW-0378">Hydrolase</keyword>
<proteinExistence type="predicted"/>
<dbReference type="Pfam" id="PF13715">
    <property type="entry name" value="CarbopepD_reg_2"/>
    <property type="match status" value="1"/>
</dbReference>
<dbReference type="Proteomes" id="UP000283387">
    <property type="component" value="Unassembled WGS sequence"/>
</dbReference>
<dbReference type="RefSeq" id="WP_120274417.1">
    <property type="nucleotide sequence ID" value="NZ_RAPN01000002.1"/>
</dbReference>
<dbReference type="SUPFAM" id="SSF49464">
    <property type="entry name" value="Carboxypeptidase regulatory domain-like"/>
    <property type="match status" value="1"/>
</dbReference>
<reference evidence="2 3" key="1">
    <citation type="submission" date="2018-09" db="EMBL/GenBank/DDBJ databases">
        <title>Genomic Encyclopedia of Archaeal and Bacterial Type Strains, Phase II (KMG-II): from individual species to whole genera.</title>
        <authorList>
            <person name="Goeker M."/>
        </authorList>
    </citation>
    <scope>NUCLEOTIDE SEQUENCE [LARGE SCALE GENOMIC DNA]</scope>
    <source>
        <strain evidence="2 3">DSM 27148</strain>
    </source>
</reference>
<keyword evidence="3" id="KW-1185">Reference proteome</keyword>
<dbReference type="GO" id="GO:0004180">
    <property type="term" value="F:carboxypeptidase activity"/>
    <property type="evidence" value="ECO:0007669"/>
    <property type="project" value="UniProtKB-KW"/>
</dbReference>
<evidence type="ECO:0000256" key="1">
    <source>
        <dbReference type="SAM" id="SignalP"/>
    </source>
</evidence>
<dbReference type="InterPro" id="IPR008969">
    <property type="entry name" value="CarboxyPept-like_regulatory"/>
</dbReference>
<dbReference type="OrthoDB" id="983143at2"/>
<feature type="signal peptide" evidence="1">
    <location>
        <begin position="1"/>
        <end position="20"/>
    </location>
</feature>
<dbReference type="EMBL" id="RAPN01000002">
    <property type="protein sequence ID" value="RKD88241.1"/>
    <property type="molecule type" value="Genomic_DNA"/>
</dbReference>
<feature type="chain" id="PRO_5019257155" evidence="1">
    <location>
        <begin position="21"/>
        <end position="813"/>
    </location>
</feature>
<evidence type="ECO:0000313" key="3">
    <source>
        <dbReference type="Proteomes" id="UP000283387"/>
    </source>
</evidence>
<keyword evidence="2" id="KW-0121">Carboxypeptidase</keyword>
<dbReference type="InterPro" id="IPR043741">
    <property type="entry name" value="DUF5686"/>
</dbReference>
<keyword evidence="2" id="KW-0645">Protease</keyword>
<keyword evidence="1" id="KW-0732">Signal</keyword>
<evidence type="ECO:0000313" key="2">
    <source>
        <dbReference type="EMBL" id="RKD88241.1"/>
    </source>
</evidence>
<dbReference type="AlphaFoldDB" id="A0A419VYD8"/>
<sequence length="813" mass="92574">MSRIFTIAIFLVVVSSGVFAQGISGVVVDAATKEAIPFANIWIKGTMQGTQSDLDGRFSINGPKGDTLAVSTVGYVEQEFLLSKVGRELRVELKQDVKQIDEVTVKSEVPFARVVFNLIQKNKKENRDRLANVKNYKSIENTTVYIAVDTTAKVSRFFDNMSDITVSLEGHDMQFSPIYLAEKGEDVSADSVKVAYLKKDGIFPRSESFIESFVLKNVAVSMDFYDENIQIMDRGYVSPISRSALLYYNYYFNDTIYQNGHKFYQLTYAPKNLRNPLFSGSFTVDAETYALTKIDAYISEKANLNFINGFRGSVVYQTDQEGNYFFDEQKVDINMSLFANKDSTTSYASKRLESVSSGNWLINKTTSYSTSPRLADVKAKDWKTQPEFAVDQLDAETYQSVDNLKKQPIVKNVDKVGGVALTSFFNMGKIDVGPVFDIYSTNKIEGNRITIPLRTSEQMFERFSVGGFLGYGTANKEFKYGANFDFQPGETDKFLFRFKYFNDYNLISQDRFLRFVKHNPNNKGNSNFIAVFTTKEKNPYLKEEKYLEGRIEYNAPSDIHLEASPYVNWNYATPYVSFTKDGVPYNKYTNYGVLVDARFAFGQHYDRYFFDRIYYVDPIPVIDVGADIGRLSVPGMEDDLGFYARFHSSIQGRILLGQMFVNYMLNGGYLFGDAPFDQLDLPVGSMSLGYAKFRFNLLHHASFAHNVYTNLHAHLNGGGVLLNRVPLVRKLKLREVVSLKVHYGKLTDSYKGVFDLPEYYDNSKNAPYAEIGFGVTNIFKVLRVEYVRQLGGTYRNSDFTYKNGIFFRTEMSF</sequence>
<name>A0A419VYD8_9BACT</name>
<protein>
    <submittedName>
        <fullName evidence="2">Carboxypeptidase-like protein</fullName>
    </submittedName>
</protein>